<dbReference type="STRING" id="52441.SAMN05216302_101567"/>
<dbReference type="SUPFAM" id="SSF53335">
    <property type="entry name" value="S-adenosyl-L-methionine-dependent methyltransferases"/>
    <property type="match status" value="1"/>
</dbReference>
<dbReference type="PANTHER" id="PTHR43861:SF6">
    <property type="entry name" value="METHYLTRANSFERASE TYPE 11"/>
    <property type="match status" value="1"/>
</dbReference>
<organism evidence="1 2">
    <name type="scientific">Nitrosomonas aestuarii</name>
    <dbReference type="NCBI Taxonomy" id="52441"/>
    <lineage>
        <taxon>Bacteria</taxon>
        <taxon>Pseudomonadati</taxon>
        <taxon>Pseudomonadota</taxon>
        <taxon>Betaproteobacteria</taxon>
        <taxon>Nitrosomonadales</taxon>
        <taxon>Nitrosomonadaceae</taxon>
        <taxon>Nitrosomonas</taxon>
    </lineage>
</organism>
<keyword evidence="1" id="KW-0808">Transferase</keyword>
<protein>
    <submittedName>
        <fullName evidence="1">Methyltransferase domain-containing protein</fullName>
    </submittedName>
</protein>
<evidence type="ECO:0000313" key="2">
    <source>
        <dbReference type="Proteomes" id="UP000199533"/>
    </source>
</evidence>
<dbReference type="EMBL" id="FOSP01000015">
    <property type="protein sequence ID" value="SFK79288.1"/>
    <property type="molecule type" value="Genomic_DNA"/>
</dbReference>
<dbReference type="PANTHER" id="PTHR43861">
    <property type="entry name" value="TRANS-ACONITATE 2-METHYLTRANSFERASE-RELATED"/>
    <property type="match status" value="1"/>
</dbReference>
<gene>
    <name evidence="1" type="ORF">SAMN05216302_101567</name>
</gene>
<accession>A0A1I4CDL0</accession>
<dbReference type="Proteomes" id="UP000199533">
    <property type="component" value="Unassembled WGS sequence"/>
</dbReference>
<dbReference type="RefSeq" id="WP_090699981.1">
    <property type="nucleotide sequence ID" value="NZ_FOSP01000015.1"/>
</dbReference>
<keyword evidence="2" id="KW-1185">Reference proteome</keyword>
<proteinExistence type="predicted"/>
<keyword evidence="1" id="KW-0489">Methyltransferase</keyword>
<reference evidence="2" key="1">
    <citation type="submission" date="2016-10" db="EMBL/GenBank/DDBJ databases">
        <authorList>
            <person name="Varghese N."/>
            <person name="Submissions S."/>
        </authorList>
    </citation>
    <scope>NUCLEOTIDE SEQUENCE [LARGE SCALE GENOMIC DNA]</scope>
    <source>
        <strain evidence="2">Nm69</strain>
    </source>
</reference>
<dbReference type="InterPro" id="IPR029063">
    <property type="entry name" value="SAM-dependent_MTases_sf"/>
</dbReference>
<dbReference type="CDD" id="cd02440">
    <property type="entry name" value="AdoMet_MTases"/>
    <property type="match status" value="1"/>
</dbReference>
<evidence type="ECO:0000313" key="1">
    <source>
        <dbReference type="EMBL" id="SFK79288.1"/>
    </source>
</evidence>
<dbReference type="GO" id="GO:0008168">
    <property type="term" value="F:methyltransferase activity"/>
    <property type="evidence" value="ECO:0007669"/>
    <property type="project" value="UniProtKB-KW"/>
</dbReference>
<dbReference type="OrthoDB" id="9790457at2"/>
<dbReference type="Gene3D" id="3.40.50.150">
    <property type="entry name" value="Vaccinia Virus protein VP39"/>
    <property type="match status" value="1"/>
</dbReference>
<dbReference type="GO" id="GO:0032259">
    <property type="term" value="P:methylation"/>
    <property type="evidence" value="ECO:0007669"/>
    <property type="project" value="UniProtKB-KW"/>
</dbReference>
<name>A0A1I4CDL0_9PROT</name>
<sequence>MNESLTIFTSITASYTYSSELRLSLEMLQQTFPHANWIMHTPDSTLSLKELVSLNLPPAGYILFIKEPAMLASKEMYPLLKKHLEQNPETQIALPNDPANARIILTPNYHTLRGFEQFSQQLTQYDNAPIGYDGRECWLFLISAQSLSNLNLPDDFFELPHQLPAEQTMIIPQAYTHPFYNYYRETRPDILPFVPEKIQSLLDIGCSRGGFAATVKKTIGCRVAGIEINRHEAEVAQATLDALWVGDVLSLDIHDRFDCISCLDVLEHMPEPEKLLSKIKQWLTPDGNILLNVPNVGFWAVVDDLLAGRWDYVPAGILCNTHLRFYTEHSLRQLLDSCGLTVTLIEKHCIPIPEQILTGFNSYQKSGLDVDYENLATNAFTVLAKCK</sequence>
<dbReference type="AlphaFoldDB" id="A0A1I4CDL0"/>
<dbReference type="Pfam" id="PF13489">
    <property type="entry name" value="Methyltransf_23"/>
    <property type="match status" value="1"/>
</dbReference>